<reference evidence="2 3" key="1">
    <citation type="submission" date="2024-05" db="EMBL/GenBank/DDBJ databases">
        <title>Genome sequencing and assembly of Indian major carp, Cirrhinus mrigala (Hamilton, 1822).</title>
        <authorList>
            <person name="Mohindra V."/>
            <person name="Chowdhury L.M."/>
            <person name="Lal K."/>
            <person name="Jena J.K."/>
        </authorList>
    </citation>
    <scope>NUCLEOTIDE SEQUENCE [LARGE SCALE GENOMIC DNA]</scope>
    <source>
        <strain evidence="2">CM1030</strain>
        <tissue evidence="2">Blood</tissue>
    </source>
</reference>
<dbReference type="Gene3D" id="2.60.40.10">
    <property type="entry name" value="Immunoglobulins"/>
    <property type="match status" value="1"/>
</dbReference>
<name>A0ABD0QKL9_CIRMR</name>
<comment type="caution">
    <text evidence="2">The sequence shown here is derived from an EMBL/GenBank/DDBJ whole genome shotgun (WGS) entry which is preliminary data.</text>
</comment>
<dbReference type="EMBL" id="JAMKFB020000008">
    <property type="protein sequence ID" value="KAL0186769.1"/>
    <property type="molecule type" value="Genomic_DNA"/>
</dbReference>
<dbReference type="SMART" id="SM00408">
    <property type="entry name" value="IGc2"/>
    <property type="match status" value="1"/>
</dbReference>
<proteinExistence type="predicted"/>
<evidence type="ECO:0000313" key="3">
    <source>
        <dbReference type="Proteomes" id="UP001529510"/>
    </source>
</evidence>
<dbReference type="AlphaFoldDB" id="A0ABD0QKL9"/>
<dbReference type="InterPro" id="IPR013783">
    <property type="entry name" value="Ig-like_fold"/>
</dbReference>
<protein>
    <recommendedName>
        <fullName evidence="1">Ig-like domain-containing protein</fullName>
    </recommendedName>
</protein>
<dbReference type="InterPro" id="IPR007110">
    <property type="entry name" value="Ig-like_dom"/>
</dbReference>
<evidence type="ECO:0000259" key="1">
    <source>
        <dbReference type="PROSITE" id="PS50835"/>
    </source>
</evidence>
<dbReference type="InterPro" id="IPR036179">
    <property type="entry name" value="Ig-like_dom_sf"/>
</dbReference>
<accession>A0ABD0QKL9</accession>
<gene>
    <name evidence="2" type="ORF">M9458_018439</name>
</gene>
<sequence>ALIGQTVVLPCVVQGEPSPQISWLHNGLPVGNDRMLKIQAVQHSDSGTAGEDTIEIVLNILGTS</sequence>
<dbReference type="Proteomes" id="UP001529510">
    <property type="component" value="Unassembled WGS sequence"/>
</dbReference>
<feature type="non-terminal residue" evidence="2">
    <location>
        <position position="64"/>
    </location>
</feature>
<evidence type="ECO:0000313" key="2">
    <source>
        <dbReference type="EMBL" id="KAL0186769.1"/>
    </source>
</evidence>
<organism evidence="2 3">
    <name type="scientific">Cirrhinus mrigala</name>
    <name type="common">Mrigala</name>
    <dbReference type="NCBI Taxonomy" id="683832"/>
    <lineage>
        <taxon>Eukaryota</taxon>
        <taxon>Metazoa</taxon>
        <taxon>Chordata</taxon>
        <taxon>Craniata</taxon>
        <taxon>Vertebrata</taxon>
        <taxon>Euteleostomi</taxon>
        <taxon>Actinopterygii</taxon>
        <taxon>Neopterygii</taxon>
        <taxon>Teleostei</taxon>
        <taxon>Ostariophysi</taxon>
        <taxon>Cypriniformes</taxon>
        <taxon>Cyprinidae</taxon>
        <taxon>Labeoninae</taxon>
        <taxon>Labeonini</taxon>
        <taxon>Cirrhinus</taxon>
    </lineage>
</organism>
<dbReference type="InterPro" id="IPR003598">
    <property type="entry name" value="Ig_sub2"/>
</dbReference>
<feature type="domain" description="Ig-like" evidence="1">
    <location>
        <begin position="1"/>
        <end position="48"/>
    </location>
</feature>
<dbReference type="SUPFAM" id="SSF48726">
    <property type="entry name" value="Immunoglobulin"/>
    <property type="match status" value="1"/>
</dbReference>
<feature type="non-terminal residue" evidence="2">
    <location>
        <position position="1"/>
    </location>
</feature>
<dbReference type="PROSITE" id="PS50835">
    <property type="entry name" value="IG_LIKE"/>
    <property type="match status" value="1"/>
</dbReference>
<dbReference type="Pfam" id="PF13927">
    <property type="entry name" value="Ig_3"/>
    <property type="match status" value="1"/>
</dbReference>
<keyword evidence="3" id="KW-1185">Reference proteome</keyword>